<organism evidence="3 4">
    <name type="scientific">Novosphingobium bradum</name>
    <dbReference type="NCBI Taxonomy" id="1737444"/>
    <lineage>
        <taxon>Bacteria</taxon>
        <taxon>Pseudomonadati</taxon>
        <taxon>Pseudomonadota</taxon>
        <taxon>Alphaproteobacteria</taxon>
        <taxon>Sphingomonadales</taxon>
        <taxon>Sphingomonadaceae</taxon>
        <taxon>Novosphingobium</taxon>
    </lineage>
</organism>
<comment type="similarity">
    <text evidence="1 2">Belongs to the arylamine N-acetyltransferase family.</text>
</comment>
<dbReference type="Proteomes" id="UP001595604">
    <property type="component" value="Unassembled WGS sequence"/>
</dbReference>
<dbReference type="EMBL" id="JBHRTQ010000007">
    <property type="protein sequence ID" value="MFC3174207.1"/>
    <property type="molecule type" value="Genomic_DNA"/>
</dbReference>
<dbReference type="PANTHER" id="PTHR11786:SF0">
    <property type="entry name" value="ARYLAMINE N-ACETYLTRANSFERASE 4-RELATED"/>
    <property type="match status" value="1"/>
</dbReference>
<dbReference type="Gene3D" id="2.40.128.150">
    <property type="entry name" value="Cysteine proteinases"/>
    <property type="match status" value="1"/>
</dbReference>
<dbReference type="PANTHER" id="PTHR11786">
    <property type="entry name" value="N-HYDROXYARYLAMINE O-ACETYLTRANSFERASE"/>
    <property type="match status" value="1"/>
</dbReference>
<comment type="caution">
    <text evidence="3">The sequence shown here is derived from an EMBL/GenBank/DDBJ whole genome shotgun (WGS) entry which is preliminary data.</text>
</comment>
<accession>A0ABV7IVH4</accession>
<evidence type="ECO:0000313" key="4">
    <source>
        <dbReference type="Proteomes" id="UP001595604"/>
    </source>
</evidence>
<dbReference type="RefSeq" id="WP_379509575.1">
    <property type="nucleotide sequence ID" value="NZ_JBHRTQ010000007.1"/>
</dbReference>
<dbReference type="Pfam" id="PF00797">
    <property type="entry name" value="Acetyltransf_2"/>
    <property type="match status" value="1"/>
</dbReference>
<protein>
    <submittedName>
        <fullName evidence="3">Arylamine N-acetyltransferase</fullName>
    </submittedName>
</protein>
<dbReference type="InterPro" id="IPR001447">
    <property type="entry name" value="Arylamine_N-AcTrfase"/>
</dbReference>
<keyword evidence="4" id="KW-1185">Reference proteome</keyword>
<dbReference type="Gene3D" id="3.30.2140.10">
    <property type="entry name" value="Arylamine N-acetyltransferase"/>
    <property type="match status" value="1"/>
</dbReference>
<dbReference type="InterPro" id="IPR038765">
    <property type="entry name" value="Papain-like_cys_pep_sf"/>
</dbReference>
<gene>
    <name evidence="3" type="ORF">ACFOD9_08085</name>
</gene>
<evidence type="ECO:0000256" key="2">
    <source>
        <dbReference type="RuleBase" id="RU003452"/>
    </source>
</evidence>
<reference evidence="4" key="1">
    <citation type="journal article" date="2019" name="Int. J. Syst. Evol. Microbiol.">
        <title>The Global Catalogue of Microorganisms (GCM) 10K type strain sequencing project: providing services to taxonomists for standard genome sequencing and annotation.</title>
        <authorList>
            <consortium name="The Broad Institute Genomics Platform"/>
            <consortium name="The Broad Institute Genome Sequencing Center for Infectious Disease"/>
            <person name="Wu L."/>
            <person name="Ma J."/>
        </authorList>
    </citation>
    <scope>NUCLEOTIDE SEQUENCE [LARGE SCALE GENOMIC DNA]</scope>
    <source>
        <strain evidence="4">KCTC 42984</strain>
    </source>
</reference>
<dbReference type="SUPFAM" id="SSF54001">
    <property type="entry name" value="Cysteine proteinases"/>
    <property type="match status" value="1"/>
</dbReference>
<evidence type="ECO:0000256" key="1">
    <source>
        <dbReference type="ARBA" id="ARBA00006547"/>
    </source>
</evidence>
<name>A0ABV7IVH4_9SPHN</name>
<proteinExistence type="inferred from homology"/>
<dbReference type="PRINTS" id="PR01543">
    <property type="entry name" value="ANATRNSFRASE"/>
</dbReference>
<sequence length="277" mass="29543">MTDAALAAYLARLGLDRPPPRDAAGLAQLQAAQRQAIAFENLDVRLGRPIRIDGASVLAKLVHSRRGGYCFEQNRLYADMLGLLGFASRPLLARPRLAIPAGTVPPRTHVLLLVDLGGSPWICDAGFGGSYVPPLPLVDGAGAQTPDGARHRLRRVGAPGSLAGEWQLERAGATAATDGRFAAHDGWQAQYTFDLAEVAADDLEQANWWTSTWPASRFVQADVISRVLPDGFAAMNGGALAITRAGRTERRTITDAADYRAALDAVFGIDLPEAALR</sequence>
<evidence type="ECO:0000313" key="3">
    <source>
        <dbReference type="EMBL" id="MFC3174207.1"/>
    </source>
</evidence>